<dbReference type="HOGENOM" id="CLU_1517591_0_0_1"/>
<accession>A0A074Y1A5</accession>
<dbReference type="AlphaFoldDB" id="A0A074Y1A5"/>
<feature type="domain" description="DEAD/DEAH-box helicase" evidence="2">
    <location>
        <begin position="103"/>
        <end position="174"/>
    </location>
</feature>
<dbReference type="EMBL" id="KL584777">
    <property type="protein sequence ID" value="KEQ91573.1"/>
    <property type="molecule type" value="Genomic_DNA"/>
</dbReference>
<dbReference type="RefSeq" id="XP_013340079.1">
    <property type="nucleotide sequence ID" value="XM_013484625.1"/>
</dbReference>
<gene>
    <name evidence="3" type="ORF">AUEXF2481DRAFT_83023</name>
</gene>
<organism evidence="3 4">
    <name type="scientific">Aureobasidium subglaciale (strain EXF-2481)</name>
    <name type="common">Aureobasidium pullulans var. subglaciale</name>
    <dbReference type="NCBI Taxonomy" id="1043005"/>
    <lineage>
        <taxon>Eukaryota</taxon>
        <taxon>Fungi</taxon>
        <taxon>Dikarya</taxon>
        <taxon>Ascomycota</taxon>
        <taxon>Pezizomycotina</taxon>
        <taxon>Dothideomycetes</taxon>
        <taxon>Dothideomycetidae</taxon>
        <taxon>Dothideales</taxon>
        <taxon>Saccotheciaceae</taxon>
        <taxon>Aureobasidium</taxon>
    </lineage>
</organism>
<sequence length="177" mass="20129">MASNCIVPIGSCHQHFGSSSSVFKIVSTMFTRALQFEDQRQQPVRRIGDPQQQQSYHAAPHDDENHDYFDEDHTFFHENRGGRYRHDHYRQTSPICNLITTDDSHDLMACAQTAPGKTSGFLFPIPAQAFVNGRSTALVQTGMAHQREVYPTSLILAPTRELLGQIYEESRKLSYRS</sequence>
<keyword evidence="4" id="KW-1185">Reference proteome</keyword>
<dbReference type="InterPro" id="IPR027417">
    <property type="entry name" value="P-loop_NTPase"/>
</dbReference>
<evidence type="ECO:0000256" key="1">
    <source>
        <dbReference type="SAM" id="MobiDB-lite"/>
    </source>
</evidence>
<dbReference type="OrthoDB" id="196131at2759"/>
<dbReference type="STRING" id="1043005.A0A074Y1A5"/>
<dbReference type="InParanoid" id="A0A074Y1A5"/>
<proteinExistence type="predicted"/>
<reference evidence="3 4" key="1">
    <citation type="journal article" date="2014" name="BMC Genomics">
        <title>Genome sequencing of four Aureobasidium pullulans varieties: biotechnological potential, stress tolerance, and description of new species.</title>
        <authorList>
            <person name="Gostin Ar C."/>
            <person name="Ohm R.A."/>
            <person name="Kogej T."/>
            <person name="Sonjak S."/>
            <person name="Turk M."/>
            <person name="Zajc J."/>
            <person name="Zalar P."/>
            <person name="Grube M."/>
            <person name="Sun H."/>
            <person name="Han J."/>
            <person name="Sharma A."/>
            <person name="Chiniquy J."/>
            <person name="Ngan C.Y."/>
            <person name="Lipzen A."/>
            <person name="Barry K."/>
            <person name="Grigoriev I.V."/>
            <person name="Gunde-Cimerman N."/>
        </authorList>
    </citation>
    <scope>NUCLEOTIDE SEQUENCE [LARGE SCALE GENOMIC DNA]</scope>
    <source>
        <strain evidence="3 4">EXF-2481</strain>
    </source>
</reference>
<protein>
    <recommendedName>
        <fullName evidence="2">DEAD/DEAH-box helicase domain-containing protein</fullName>
    </recommendedName>
</protein>
<dbReference type="GO" id="GO:0005524">
    <property type="term" value="F:ATP binding"/>
    <property type="evidence" value="ECO:0007669"/>
    <property type="project" value="InterPro"/>
</dbReference>
<evidence type="ECO:0000259" key="2">
    <source>
        <dbReference type="Pfam" id="PF00270"/>
    </source>
</evidence>
<feature type="region of interest" description="Disordered" evidence="1">
    <location>
        <begin position="39"/>
        <end position="64"/>
    </location>
</feature>
<dbReference type="Gene3D" id="3.40.50.300">
    <property type="entry name" value="P-loop containing nucleotide triphosphate hydrolases"/>
    <property type="match status" value="1"/>
</dbReference>
<dbReference type="Pfam" id="PF00270">
    <property type="entry name" value="DEAD"/>
    <property type="match status" value="1"/>
</dbReference>
<dbReference type="Proteomes" id="UP000030641">
    <property type="component" value="Unassembled WGS sequence"/>
</dbReference>
<dbReference type="SUPFAM" id="SSF52540">
    <property type="entry name" value="P-loop containing nucleoside triphosphate hydrolases"/>
    <property type="match status" value="1"/>
</dbReference>
<evidence type="ECO:0000313" key="3">
    <source>
        <dbReference type="EMBL" id="KEQ91573.1"/>
    </source>
</evidence>
<dbReference type="InterPro" id="IPR011545">
    <property type="entry name" value="DEAD/DEAH_box_helicase_dom"/>
</dbReference>
<dbReference type="GeneID" id="25371734"/>
<name>A0A074Y1A5_AURSE</name>
<dbReference type="GO" id="GO:0003676">
    <property type="term" value="F:nucleic acid binding"/>
    <property type="evidence" value="ECO:0007669"/>
    <property type="project" value="InterPro"/>
</dbReference>
<evidence type="ECO:0000313" key="4">
    <source>
        <dbReference type="Proteomes" id="UP000030641"/>
    </source>
</evidence>